<dbReference type="InterPro" id="IPR029044">
    <property type="entry name" value="Nucleotide-diphossugar_trans"/>
</dbReference>
<protein>
    <recommendedName>
        <fullName evidence="9">Glycosyltransferase 2-like domain-containing protein</fullName>
    </recommendedName>
</protein>
<evidence type="ECO:0000256" key="1">
    <source>
        <dbReference type="ARBA" id="ARBA00022475"/>
    </source>
</evidence>
<keyword evidence="3" id="KW-0808">Transferase</keyword>
<dbReference type="GO" id="GO:0005886">
    <property type="term" value="C:plasma membrane"/>
    <property type="evidence" value="ECO:0007669"/>
    <property type="project" value="TreeGrafter"/>
</dbReference>
<keyword evidence="1" id="KW-1003">Cell membrane</keyword>
<evidence type="ECO:0000313" key="11">
    <source>
        <dbReference type="Proteomes" id="UP000254771"/>
    </source>
</evidence>
<gene>
    <name evidence="10" type="ORF">DIZ78_12585</name>
</gene>
<dbReference type="GO" id="GO:0009103">
    <property type="term" value="P:lipopolysaccharide biosynthetic process"/>
    <property type="evidence" value="ECO:0007669"/>
    <property type="project" value="UniProtKB-KW"/>
</dbReference>
<dbReference type="AlphaFoldDB" id="A0A370DIJ7"/>
<proteinExistence type="predicted"/>
<keyword evidence="7 8" id="KW-0472">Membrane</keyword>
<dbReference type="Proteomes" id="UP000254771">
    <property type="component" value="Unassembled WGS sequence"/>
</dbReference>
<name>A0A370DIJ7_9GAMM</name>
<feature type="transmembrane region" description="Helical" evidence="8">
    <location>
        <begin position="293"/>
        <end position="313"/>
    </location>
</feature>
<dbReference type="InterPro" id="IPR001173">
    <property type="entry name" value="Glyco_trans_2-like"/>
</dbReference>
<keyword evidence="4 8" id="KW-0812">Transmembrane</keyword>
<keyword evidence="11" id="KW-1185">Reference proteome</keyword>
<dbReference type="PANTHER" id="PTHR48090">
    <property type="entry name" value="UNDECAPRENYL-PHOSPHATE 4-DEOXY-4-FORMAMIDO-L-ARABINOSE TRANSFERASE-RELATED"/>
    <property type="match status" value="1"/>
</dbReference>
<evidence type="ECO:0000256" key="5">
    <source>
        <dbReference type="ARBA" id="ARBA00022985"/>
    </source>
</evidence>
<evidence type="ECO:0000256" key="6">
    <source>
        <dbReference type="ARBA" id="ARBA00022989"/>
    </source>
</evidence>
<evidence type="ECO:0000256" key="4">
    <source>
        <dbReference type="ARBA" id="ARBA00022692"/>
    </source>
</evidence>
<dbReference type="CDD" id="cd04187">
    <property type="entry name" value="DPM1_like_bac"/>
    <property type="match status" value="1"/>
</dbReference>
<accession>A0A370DIJ7</accession>
<dbReference type="GO" id="GO:0016757">
    <property type="term" value="F:glycosyltransferase activity"/>
    <property type="evidence" value="ECO:0007669"/>
    <property type="project" value="UniProtKB-KW"/>
</dbReference>
<evidence type="ECO:0000256" key="3">
    <source>
        <dbReference type="ARBA" id="ARBA00022679"/>
    </source>
</evidence>
<comment type="caution">
    <text evidence="10">The sequence shown here is derived from an EMBL/GenBank/DDBJ whole genome shotgun (WGS) entry which is preliminary data.</text>
</comment>
<dbReference type="InterPro" id="IPR050256">
    <property type="entry name" value="Glycosyltransferase_2"/>
</dbReference>
<organism evidence="10 11">
    <name type="scientific">endosymbiont of Escarpia spicata</name>
    <dbReference type="NCBI Taxonomy" id="2200908"/>
    <lineage>
        <taxon>Bacteria</taxon>
        <taxon>Pseudomonadati</taxon>
        <taxon>Pseudomonadota</taxon>
        <taxon>Gammaproteobacteria</taxon>
        <taxon>sulfur-oxidizing symbionts</taxon>
    </lineage>
</organism>
<evidence type="ECO:0000256" key="8">
    <source>
        <dbReference type="SAM" id="Phobius"/>
    </source>
</evidence>
<keyword evidence="2" id="KW-0328">Glycosyltransferase</keyword>
<keyword evidence="6 8" id="KW-1133">Transmembrane helix</keyword>
<feature type="domain" description="Glycosyltransferase 2-like" evidence="9">
    <location>
        <begin position="34"/>
        <end position="182"/>
    </location>
</feature>
<dbReference type="Gene3D" id="3.90.550.10">
    <property type="entry name" value="Spore Coat Polysaccharide Biosynthesis Protein SpsA, Chain A"/>
    <property type="match status" value="1"/>
</dbReference>
<keyword evidence="5" id="KW-0448">Lipopolysaccharide biosynthesis</keyword>
<reference evidence="10 11" key="1">
    <citation type="journal article" date="2018" name="ISME J.">
        <title>Endosymbiont genomes yield clues of tubeworm success.</title>
        <authorList>
            <person name="Li Y."/>
            <person name="Liles M.R."/>
            <person name="Halanych K.M."/>
        </authorList>
    </citation>
    <scope>NUCLEOTIDE SEQUENCE [LARGE SCALE GENOMIC DNA]</scope>
    <source>
        <strain evidence="10">A1462</strain>
    </source>
</reference>
<evidence type="ECO:0000256" key="7">
    <source>
        <dbReference type="ARBA" id="ARBA00023136"/>
    </source>
</evidence>
<dbReference type="Pfam" id="PF00535">
    <property type="entry name" value="Glycos_transf_2"/>
    <property type="match status" value="1"/>
</dbReference>
<dbReference type="PANTHER" id="PTHR48090:SF3">
    <property type="entry name" value="UNDECAPRENYL-PHOSPHATE 4-DEOXY-4-FORMAMIDO-L-ARABINOSE TRANSFERASE"/>
    <property type="match status" value="1"/>
</dbReference>
<evidence type="ECO:0000313" key="10">
    <source>
        <dbReference type="EMBL" id="RDH84370.1"/>
    </source>
</evidence>
<dbReference type="EMBL" id="QFXE01000015">
    <property type="protein sequence ID" value="RDH84370.1"/>
    <property type="molecule type" value="Genomic_DNA"/>
</dbReference>
<evidence type="ECO:0000259" key="9">
    <source>
        <dbReference type="Pfam" id="PF00535"/>
    </source>
</evidence>
<dbReference type="SUPFAM" id="SSF53448">
    <property type="entry name" value="Nucleotide-diphospho-sugar transferases"/>
    <property type="match status" value="1"/>
</dbReference>
<evidence type="ECO:0000256" key="2">
    <source>
        <dbReference type="ARBA" id="ARBA00022676"/>
    </source>
</evidence>
<sequence length="329" mass="35566">MYELSTPTTCISHKESDLGLSRRPMGVPDNPTLSITVPVYNNAASLPQLHERLVSTLRTAGLEYEIIYANDGSTDNSYEVLTGLRDGEGRVKVLDLVKNYGQSAAILAAISKANGDIIITIDADLQNHPEDIPSLVAAIRNGADFACGVRLNRQDSLFTRRGPSWLVNRLVGHALGVNLRDWGCGLNAVTSVLAMEIFAQNPPPALPKAEAALMASCIAQIEVGHSEREHGRSEYTAWRLLCFSAGFLRSFSIRRSFYRLFTRLTTGINLHAPGSMVEAPGTFSGAGEKAAAVLAWTVLAGAAAIVQLGALFYRSADADNHCRIRKTLE</sequence>